<proteinExistence type="predicted"/>
<feature type="signal peptide" evidence="1">
    <location>
        <begin position="1"/>
        <end position="18"/>
    </location>
</feature>
<organism evidence="2 3">
    <name type="scientific">Herbaspirillum rubrisubalbicans</name>
    <dbReference type="NCBI Taxonomy" id="80842"/>
    <lineage>
        <taxon>Bacteria</taxon>
        <taxon>Pseudomonadati</taxon>
        <taxon>Pseudomonadota</taxon>
        <taxon>Betaproteobacteria</taxon>
        <taxon>Burkholderiales</taxon>
        <taxon>Oxalobacteraceae</taxon>
        <taxon>Herbaspirillum</taxon>
    </lineage>
</organism>
<comment type="caution">
    <text evidence="2">The sequence shown here is derived from an EMBL/GenBank/DDBJ whole genome shotgun (WGS) entry which is preliminary data.</text>
</comment>
<protein>
    <submittedName>
        <fullName evidence="2">Uncharacterized protein</fullName>
    </submittedName>
</protein>
<evidence type="ECO:0000313" key="2">
    <source>
        <dbReference type="EMBL" id="RAM61478.1"/>
    </source>
</evidence>
<gene>
    <name evidence="2" type="ORF">RB24_24995</name>
</gene>
<accession>A0ABX9BUM0</accession>
<keyword evidence="1" id="KW-0732">Signal</keyword>
<feature type="chain" id="PRO_5046248661" evidence="1">
    <location>
        <begin position="19"/>
        <end position="200"/>
    </location>
</feature>
<reference evidence="2 3" key="1">
    <citation type="submission" date="2014-12" db="EMBL/GenBank/DDBJ databases">
        <title>Complete genome sequence of Herbaspirillum rubrisubalbicans Os38.</title>
        <authorList>
            <person name="Chen M."/>
            <person name="An Q."/>
        </authorList>
    </citation>
    <scope>NUCLEOTIDE SEQUENCE [LARGE SCALE GENOMIC DNA]</scope>
    <source>
        <strain evidence="2 3">Os38</strain>
    </source>
</reference>
<dbReference type="EMBL" id="JUGD01000037">
    <property type="protein sequence ID" value="RAM61478.1"/>
    <property type="molecule type" value="Genomic_DNA"/>
</dbReference>
<dbReference type="Proteomes" id="UP000248631">
    <property type="component" value="Unassembled WGS sequence"/>
</dbReference>
<name>A0ABX9BUM0_9BURK</name>
<evidence type="ECO:0000256" key="1">
    <source>
        <dbReference type="SAM" id="SignalP"/>
    </source>
</evidence>
<keyword evidence="3" id="KW-1185">Reference proteome</keyword>
<evidence type="ECO:0000313" key="3">
    <source>
        <dbReference type="Proteomes" id="UP000248631"/>
    </source>
</evidence>
<sequence length="200" mass="22067">MSAVVLTASLLQSAAAMAADDTTFFGISLGTHSDFHRCGTQVTEVCSVSQQTINALVGGQVTQLNLVYPRGTLPDWFVLNATQVGIREDNVESILFAFDIPSRAIGQKGIKELHQHLVEKLGSESKREKIEVPGQPYHYVAIWNKPYGKVTFETVAQISTSSVLLPVIRVQSNKWIALLDGAEKIRQQRKAEEDAKKIKF</sequence>